<dbReference type="PROSITE" id="PS00216">
    <property type="entry name" value="SUGAR_TRANSPORT_1"/>
    <property type="match status" value="1"/>
</dbReference>
<dbReference type="InterPro" id="IPR036259">
    <property type="entry name" value="MFS_trans_sf"/>
</dbReference>
<organism evidence="9 10">
    <name type="scientific">Bradyrhizobium erythrophlei</name>
    <dbReference type="NCBI Taxonomy" id="1437360"/>
    <lineage>
        <taxon>Bacteria</taxon>
        <taxon>Pseudomonadati</taxon>
        <taxon>Pseudomonadota</taxon>
        <taxon>Alphaproteobacteria</taxon>
        <taxon>Hyphomicrobiales</taxon>
        <taxon>Nitrobacteraceae</taxon>
        <taxon>Bradyrhizobium</taxon>
    </lineage>
</organism>
<keyword evidence="2" id="KW-0813">Transport</keyword>
<keyword evidence="5 7" id="KW-1133">Transmembrane helix</keyword>
<dbReference type="PANTHER" id="PTHR23517:SF3">
    <property type="entry name" value="INTEGRAL MEMBRANE TRANSPORT PROTEIN"/>
    <property type="match status" value="1"/>
</dbReference>
<evidence type="ECO:0000256" key="5">
    <source>
        <dbReference type="ARBA" id="ARBA00022989"/>
    </source>
</evidence>
<evidence type="ECO:0000256" key="1">
    <source>
        <dbReference type="ARBA" id="ARBA00004651"/>
    </source>
</evidence>
<dbReference type="OrthoDB" id="7283458at2"/>
<keyword evidence="6 7" id="KW-0472">Membrane</keyword>
<gene>
    <name evidence="9" type="ORF">SAMN05443248_4222</name>
</gene>
<dbReference type="Pfam" id="PF07690">
    <property type="entry name" value="MFS_1"/>
    <property type="match status" value="1"/>
</dbReference>
<dbReference type="InterPro" id="IPR050171">
    <property type="entry name" value="MFS_Transporters"/>
</dbReference>
<protein>
    <submittedName>
        <fullName evidence="9">Predicted arabinose efflux permease, MFS family</fullName>
    </submittedName>
</protein>
<feature type="transmembrane region" description="Helical" evidence="7">
    <location>
        <begin position="275"/>
        <end position="295"/>
    </location>
</feature>
<proteinExistence type="predicted"/>
<dbReference type="InterPro" id="IPR020846">
    <property type="entry name" value="MFS_dom"/>
</dbReference>
<evidence type="ECO:0000313" key="9">
    <source>
        <dbReference type="EMBL" id="SHH25388.1"/>
    </source>
</evidence>
<dbReference type="GO" id="GO:0022857">
    <property type="term" value="F:transmembrane transporter activity"/>
    <property type="evidence" value="ECO:0007669"/>
    <property type="project" value="InterPro"/>
</dbReference>
<accession>A0A1M5RGS0</accession>
<feature type="transmembrane region" description="Helical" evidence="7">
    <location>
        <begin position="138"/>
        <end position="159"/>
    </location>
</feature>
<name>A0A1M5RGS0_9BRAD</name>
<comment type="subcellular location">
    <subcellularLocation>
        <location evidence="1">Cell membrane</location>
        <topology evidence="1">Multi-pass membrane protein</topology>
    </subcellularLocation>
</comment>
<feature type="domain" description="Major facilitator superfamily (MFS) profile" evidence="8">
    <location>
        <begin position="13"/>
        <end position="390"/>
    </location>
</feature>
<dbReference type="GO" id="GO:0005886">
    <property type="term" value="C:plasma membrane"/>
    <property type="evidence" value="ECO:0007669"/>
    <property type="project" value="UniProtKB-SubCell"/>
</dbReference>
<evidence type="ECO:0000313" key="10">
    <source>
        <dbReference type="Proteomes" id="UP000189796"/>
    </source>
</evidence>
<feature type="transmembrane region" description="Helical" evidence="7">
    <location>
        <begin position="79"/>
        <end position="98"/>
    </location>
</feature>
<feature type="transmembrane region" description="Helical" evidence="7">
    <location>
        <begin position="165"/>
        <end position="183"/>
    </location>
</feature>
<dbReference type="InterPro" id="IPR011701">
    <property type="entry name" value="MFS"/>
</dbReference>
<evidence type="ECO:0000256" key="6">
    <source>
        <dbReference type="ARBA" id="ARBA00023136"/>
    </source>
</evidence>
<sequence>MRVRRRALSPAVMTAFSLVGAALVVASNSAVTPLYRLYQQSMHLTPLMITLVYAVYTFSLLAALLTVGGLSDYVGRRPVILSGLLLNAIAMVLFSYATDVGQLILARAVQGLCVGTATPVLGAAILDTDHRRGPLLNSVTAFLGLTAGALGAAALVTFARDPLHLVYEVLFVLTALMMVLLFVMPETVSRKAGALASLRPRVSVPRQSRAALLRITPASIAAWALGGFYLSLMPTVVATTLGVRAPWVGGIVVAAPWLSAAVTVGALRQLAARRLLLLGTSALSLGVVASLLGIWQHSVAALFAGALISGLGLGASLSGSLSALLPTAEAHQRAGLLATFYVLSYLALGLPALVAGASVPLIGLDTVAYVYGAVVIVLAIISLIASLRSIGNAADERDS</sequence>
<evidence type="ECO:0000256" key="2">
    <source>
        <dbReference type="ARBA" id="ARBA00022448"/>
    </source>
</evidence>
<dbReference type="PROSITE" id="PS50850">
    <property type="entry name" value="MFS"/>
    <property type="match status" value="1"/>
</dbReference>
<evidence type="ECO:0000256" key="3">
    <source>
        <dbReference type="ARBA" id="ARBA00022475"/>
    </source>
</evidence>
<evidence type="ECO:0000256" key="7">
    <source>
        <dbReference type="SAM" id="Phobius"/>
    </source>
</evidence>
<dbReference type="AlphaFoldDB" id="A0A1M5RGS0"/>
<dbReference type="Gene3D" id="1.20.1250.20">
    <property type="entry name" value="MFS general substrate transporter like domains"/>
    <property type="match status" value="1"/>
</dbReference>
<feature type="transmembrane region" description="Helical" evidence="7">
    <location>
        <begin position="368"/>
        <end position="387"/>
    </location>
</feature>
<feature type="transmembrane region" description="Helical" evidence="7">
    <location>
        <begin position="104"/>
        <end position="126"/>
    </location>
</feature>
<feature type="transmembrane region" description="Helical" evidence="7">
    <location>
        <begin position="45"/>
        <end position="67"/>
    </location>
</feature>
<feature type="transmembrane region" description="Helical" evidence="7">
    <location>
        <begin position="247"/>
        <end position="268"/>
    </location>
</feature>
<dbReference type="SUPFAM" id="SSF103473">
    <property type="entry name" value="MFS general substrate transporter"/>
    <property type="match status" value="1"/>
</dbReference>
<keyword evidence="4 7" id="KW-0812">Transmembrane</keyword>
<feature type="transmembrane region" description="Helical" evidence="7">
    <location>
        <begin position="337"/>
        <end position="362"/>
    </location>
</feature>
<keyword evidence="3" id="KW-1003">Cell membrane</keyword>
<dbReference type="EMBL" id="LT670817">
    <property type="protein sequence ID" value="SHH25388.1"/>
    <property type="molecule type" value="Genomic_DNA"/>
</dbReference>
<dbReference type="InterPro" id="IPR005829">
    <property type="entry name" value="Sugar_transporter_CS"/>
</dbReference>
<dbReference type="RefSeq" id="WP_154072396.1">
    <property type="nucleotide sequence ID" value="NZ_LT670817.1"/>
</dbReference>
<reference evidence="9 10" key="1">
    <citation type="submission" date="2016-11" db="EMBL/GenBank/DDBJ databases">
        <authorList>
            <person name="Jaros S."/>
            <person name="Januszkiewicz K."/>
            <person name="Wedrychowicz H."/>
        </authorList>
    </citation>
    <scope>NUCLEOTIDE SEQUENCE [LARGE SCALE GENOMIC DNA]</scope>
    <source>
        <strain evidence="9 10">GAS138</strain>
    </source>
</reference>
<dbReference type="Proteomes" id="UP000189796">
    <property type="component" value="Chromosome I"/>
</dbReference>
<dbReference type="PANTHER" id="PTHR23517">
    <property type="entry name" value="RESISTANCE PROTEIN MDTM, PUTATIVE-RELATED-RELATED"/>
    <property type="match status" value="1"/>
</dbReference>
<feature type="transmembrane region" description="Helical" evidence="7">
    <location>
        <begin position="211"/>
        <end position="232"/>
    </location>
</feature>
<evidence type="ECO:0000256" key="4">
    <source>
        <dbReference type="ARBA" id="ARBA00022692"/>
    </source>
</evidence>
<evidence type="ECO:0000259" key="8">
    <source>
        <dbReference type="PROSITE" id="PS50850"/>
    </source>
</evidence>
<feature type="transmembrane region" description="Helical" evidence="7">
    <location>
        <begin position="301"/>
        <end position="325"/>
    </location>
</feature>